<proteinExistence type="predicted"/>
<feature type="non-terminal residue" evidence="1">
    <location>
        <position position="1"/>
    </location>
</feature>
<dbReference type="EMBL" id="GEBQ01023646">
    <property type="protein sequence ID" value="JAT16331.1"/>
    <property type="molecule type" value="Transcribed_RNA"/>
</dbReference>
<gene>
    <name evidence="1" type="ORF">g.55030</name>
</gene>
<dbReference type="AlphaFoldDB" id="A0A1B6KY44"/>
<evidence type="ECO:0000313" key="1">
    <source>
        <dbReference type="EMBL" id="JAT16331.1"/>
    </source>
</evidence>
<organism evidence="1">
    <name type="scientific">Graphocephala atropunctata</name>
    <dbReference type="NCBI Taxonomy" id="36148"/>
    <lineage>
        <taxon>Eukaryota</taxon>
        <taxon>Metazoa</taxon>
        <taxon>Ecdysozoa</taxon>
        <taxon>Arthropoda</taxon>
        <taxon>Hexapoda</taxon>
        <taxon>Insecta</taxon>
        <taxon>Pterygota</taxon>
        <taxon>Neoptera</taxon>
        <taxon>Paraneoptera</taxon>
        <taxon>Hemiptera</taxon>
        <taxon>Auchenorrhyncha</taxon>
        <taxon>Membracoidea</taxon>
        <taxon>Cicadellidae</taxon>
        <taxon>Cicadellinae</taxon>
        <taxon>Cicadellini</taxon>
        <taxon>Graphocephala</taxon>
    </lineage>
</organism>
<sequence>SDQPAITNPEVSKNLLKEPEHIMQVFKPAERGPEPFNLYNIVQRETKEFKYHHHTHKSIQAWEEAKKKKLKVIDSEAGLVYTSSGLQQMLNEKEIELKQQIKVAIEARKFLCSRKPPRSTCSDCPMCRKAAGKTRA</sequence>
<feature type="non-terminal residue" evidence="1">
    <location>
        <position position="136"/>
    </location>
</feature>
<name>A0A1B6KY44_9HEMI</name>
<accession>A0A1B6KY44</accession>
<protein>
    <submittedName>
        <fullName evidence="1">Uncharacterized protein</fullName>
    </submittedName>
</protein>
<reference evidence="1" key="1">
    <citation type="submission" date="2015-11" db="EMBL/GenBank/DDBJ databases">
        <title>De novo transcriptome assembly of four potential Pierce s Disease insect vectors from Arizona vineyards.</title>
        <authorList>
            <person name="Tassone E.E."/>
        </authorList>
    </citation>
    <scope>NUCLEOTIDE SEQUENCE</scope>
</reference>